<protein>
    <recommendedName>
        <fullName evidence="1">HNH nuclease domain-containing protein</fullName>
    </recommendedName>
</protein>
<dbReference type="STRING" id="1447875.A0A2B7Y713"/>
<sequence>MLIIAVLLFKKFSYTQDANRYNLVIVNLTDEKALVRAVSKLPSATAHVAFENSVRQRDQGCVVVKEEQGDSLVKAGIWTGFDAAHVFPVAYSALWPTLGFNSIGISGSNEDNVNSVQNGILLRADIHQLFDTYFFSICAKSNHKIVYFMPDVNNIAGTHLSQEFISNPRRPPDELLDWHFRQAVLANVKAEGEPVFEHDFNTGENMIGQIRQGPQPQQRMEFELFMRLAHLQPEVPGNAPSHP</sequence>
<proteinExistence type="predicted"/>
<evidence type="ECO:0000313" key="3">
    <source>
        <dbReference type="Proteomes" id="UP000223968"/>
    </source>
</evidence>
<keyword evidence="3" id="KW-1185">Reference proteome</keyword>
<dbReference type="EMBL" id="PDNB01000017">
    <property type="protein sequence ID" value="PGH16397.1"/>
    <property type="molecule type" value="Genomic_DNA"/>
</dbReference>
<evidence type="ECO:0000259" key="1">
    <source>
        <dbReference type="Pfam" id="PF13391"/>
    </source>
</evidence>
<comment type="caution">
    <text evidence="2">The sequence shown here is derived from an EMBL/GenBank/DDBJ whole genome shotgun (WGS) entry which is preliminary data.</text>
</comment>
<accession>A0A2B7Y713</accession>
<dbReference type="AlphaFoldDB" id="A0A2B7Y713"/>
<dbReference type="OrthoDB" id="2142759at2759"/>
<feature type="domain" description="HNH nuclease" evidence="1">
    <location>
        <begin position="79"/>
        <end position="137"/>
    </location>
</feature>
<dbReference type="Proteomes" id="UP000223968">
    <property type="component" value="Unassembled WGS sequence"/>
</dbReference>
<name>A0A2B7Y713_9EURO</name>
<evidence type="ECO:0000313" key="2">
    <source>
        <dbReference type="EMBL" id="PGH16397.1"/>
    </source>
</evidence>
<organism evidence="2 3">
    <name type="scientific">Helicocarpus griseus UAMH5409</name>
    <dbReference type="NCBI Taxonomy" id="1447875"/>
    <lineage>
        <taxon>Eukaryota</taxon>
        <taxon>Fungi</taxon>
        <taxon>Dikarya</taxon>
        <taxon>Ascomycota</taxon>
        <taxon>Pezizomycotina</taxon>
        <taxon>Eurotiomycetes</taxon>
        <taxon>Eurotiomycetidae</taxon>
        <taxon>Onygenales</taxon>
        <taxon>Ajellomycetaceae</taxon>
        <taxon>Helicocarpus</taxon>
    </lineage>
</organism>
<reference evidence="2 3" key="1">
    <citation type="submission" date="2017-10" db="EMBL/GenBank/DDBJ databases">
        <title>Comparative genomics in systemic dimorphic fungi from Ajellomycetaceae.</title>
        <authorList>
            <person name="Munoz J.F."/>
            <person name="Mcewen J.G."/>
            <person name="Clay O.K."/>
            <person name="Cuomo C.A."/>
        </authorList>
    </citation>
    <scope>NUCLEOTIDE SEQUENCE [LARGE SCALE GENOMIC DNA]</scope>
    <source>
        <strain evidence="2 3">UAMH5409</strain>
    </source>
</reference>
<dbReference type="Pfam" id="PF13391">
    <property type="entry name" value="HNH_2"/>
    <property type="match status" value="1"/>
</dbReference>
<gene>
    <name evidence="2" type="ORF">AJ79_01728</name>
</gene>
<dbReference type="InterPro" id="IPR003615">
    <property type="entry name" value="HNH_nuc"/>
</dbReference>